<dbReference type="Proteomes" id="UP001519305">
    <property type="component" value="Unassembled WGS sequence"/>
</dbReference>
<sequence length="169" mass="18524">MTSMDVWRVRVGFRVTAENAVGAVLKNGVGAELGHHLARFPRAEFEFDTAAHTGVADVFVEGRDSRWGVSDAESAAATAAQIVADVAAVVLAVRESAVETTVIGEPECINGVVVWGDADHDAPIPDSERYRFLRRRGVFRDRLSTEERRARLDRWRDDVDVKTGITAGF</sequence>
<name>A0ABS4U5E5_9CORY</name>
<dbReference type="RefSeq" id="WP_209652120.1">
    <property type="nucleotide sequence ID" value="NZ_CP047357.1"/>
</dbReference>
<protein>
    <submittedName>
        <fullName evidence="1">Uncharacterized protein</fullName>
    </submittedName>
</protein>
<keyword evidence="2" id="KW-1185">Reference proteome</keyword>
<proteinExistence type="predicted"/>
<dbReference type="EMBL" id="JAGINY010000001">
    <property type="protein sequence ID" value="MBP2331864.1"/>
    <property type="molecule type" value="Genomic_DNA"/>
</dbReference>
<evidence type="ECO:0000313" key="1">
    <source>
        <dbReference type="EMBL" id="MBP2331864.1"/>
    </source>
</evidence>
<accession>A0ABS4U5E5</accession>
<reference evidence="1 2" key="1">
    <citation type="submission" date="2021-03" db="EMBL/GenBank/DDBJ databases">
        <title>Sequencing the genomes of 1000 actinobacteria strains.</title>
        <authorList>
            <person name="Klenk H.-P."/>
        </authorList>
    </citation>
    <scope>NUCLEOTIDE SEQUENCE [LARGE SCALE GENOMIC DNA]</scope>
    <source>
        <strain evidence="1 2">DSM 44506</strain>
    </source>
</reference>
<gene>
    <name evidence="1" type="ORF">JOF33_000563</name>
</gene>
<evidence type="ECO:0000313" key="2">
    <source>
        <dbReference type="Proteomes" id="UP001519305"/>
    </source>
</evidence>
<organism evidence="1 2">
    <name type="scientific">Corynebacterium freneyi</name>
    <dbReference type="NCBI Taxonomy" id="134034"/>
    <lineage>
        <taxon>Bacteria</taxon>
        <taxon>Bacillati</taxon>
        <taxon>Actinomycetota</taxon>
        <taxon>Actinomycetes</taxon>
        <taxon>Mycobacteriales</taxon>
        <taxon>Corynebacteriaceae</taxon>
        <taxon>Corynebacterium</taxon>
    </lineage>
</organism>
<comment type="caution">
    <text evidence="1">The sequence shown here is derived from an EMBL/GenBank/DDBJ whole genome shotgun (WGS) entry which is preliminary data.</text>
</comment>